<dbReference type="GO" id="GO:0004630">
    <property type="term" value="F:phospholipase D activity"/>
    <property type="evidence" value="ECO:0007669"/>
    <property type="project" value="UniProtKB-EC"/>
</dbReference>
<dbReference type="SUPFAM" id="SSF56024">
    <property type="entry name" value="Phospholipase D/nuclease"/>
    <property type="match status" value="2"/>
</dbReference>
<dbReference type="PANTHER" id="PTHR18896:SF76">
    <property type="entry name" value="PHOSPHOLIPASE"/>
    <property type="match status" value="1"/>
</dbReference>
<evidence type="ECO:0000259" key="5">
    <source>
        <dbReference type="PROSITE" id="PS50035"/>
    </source>
</evidence>
<feature type="domain" description="PLD phosphodiesterase" evidence="5">
    <location>
        <begin position="428"/>
        <end position="455"/>
    </location>
</feature>
<keyword evidence="4" id="KW-0443">Lipid metabolism</keyword>
<comment type="caution">
    <text evidence="6">The sequence shown here is derived from an EMBL/GenBank/DDBJ whole genome shotgun (WGS) entry which is preliminary data.</text>
</comment>
<evidence type="ECO:0000256" key="1">
    <source>
        <dbReference type="ARBA" id="ARBA00000798"/>
    </source>
</evidence>
<dbReference type="Gene3D" id="3.30.870.10">
    <property type="entry name" value="Endonuclease Chain A"/>
    <property type="match status" value="2"/>
</dbReference>
<accession>H0QVE6</accession>
<evidence type="ECO:0000256" key="3">
    <source>
        <dbReference type="ARBA" id="ARBA00022801"/>
    </source>
</evidence>
<dbReference type="InterPro" id="IPR015679">
    <property type="entry name" value="PLipase_D_fam"/>
</dbReference>
<dbReference type="PANTHER" id="PTHR18896">
    <property type="entry name" value="PHOSPHOLIPASE D"/>
    <property type="match status" value="1"/>
</dbReference>
<gene>
    <name evidence="6" type="ORF">GOEFS_014_00390</name>
</gene>
<dbReference type="RefSeq" id="WP_007316135.1">
    <property type="nucleotide sequence ID" value="NZ_BAEH01000014.1"/>
</dbReference>
<name>H0QVE6_9ACTN</name>
<dbReference type="InterPro" id="IPR025202">
    <property type="entry name" value="PLD-like_dom"/>
</dbReference>
<feature type="domain" description="PLD phosphodiesterase" evidence="5">
    <location>
        <begin position="182"/>
        <end position="212"/>
    </location>
</feature>
<dbReference type="SMART" id="SM00155">
    <property type="entry name" value="PLDc"/>
    <property type="match status" value="2"/>
</dbReference>
<organism evidence="6 7">
    <name type="scientific">Gordonia effusa NBRC 100432</name>
    <dbReference type="NCBI Taxonomy" id="1077974"/>
    <lineage>
        <taxon>Bacteria</taxon>
        <taxon>Bacillati</taxon>
        <taxon>Actinomycetota</taxon>
        <taxon>Actinomycetes</taxon>
        <taxon>Mycobacteriales</taxon>
        <taxon>Gordoniaceae</taxon>
        <taxon>Gordonia</taxon>
    </lineage>
</organism>
<keyword evidence="7" id="KW-1185">Reference proteome</keyword>
<evidence type="ECO:0000313" key="7">
    <source>
        <dbReference type="Proteomes" id="UP000035034"/>
    </source>
</evidence>
<evidence type="ECO:0000256" key="4">
    <source>
        <dbReference type="ARBA" id="ARBA00023098"/>
    </source>
</evidence>
<evidence type="ECO:0000313" key="6">
    <source>
        <dbReference type="EMBL" id="GAB16797.1"/>
    </source>
</evidence>
<dbReference type="PROSITE" id="PS50035">
    <property type="entry name" value="PLD"/>
    <property type="match status" value="2"/>
</dbReference>
<dbReference type="OrthoDB" id="8828485at2"/>
<sequence>MADPPAAIAPIAPIKAPAAPAAPSPPTLSFGNCKSDDEALAKVPGRNVEDPAYRKRGVVRSKDWFPASRKVTSGNEIIPYVNGKCAFADMSEALKTAFLPEHRIYLIGWSVDKGVQLVPGAGGTLEDHLKNSRAQIRGLFYDGRITLSPLISINTGVENKWIADMINNLPNGAAVIDGRLPPSGIHHQKALVVQGMFGLVAFLGGMDLAPSRVNVNPAAGEPWHDVQVRITGPAALEVRQIFEDRWIDHPTAATRDERLAGTTMLTSDARRKLAFPDPAQLDRGSLPSTTWLPGATKSRSMDGFAAIGRTFASSKASGPYTFASSGDYSAWEMIEHGIAKAQRWIYLEDQYLVSRMARKALLAKLADPNFEYLLMVMNGSGAAASDFKFLVTQRNEFRRDLLKIDPQRKRWGMYILKDSGDPERQKVCGTYLHSKTWIFDDGYAIVGSANCDNRGYTLDTECVVGFTDANTLDVFLGKSYAIELRTRLWRKHIGLPHAQLRDFDKAIKFWRQPPPSAMIVDASGFEIDSNLTPPAQFPSAAEAPAVETAWTTFIDPDAR</sequence>
<keyword evidence="2" id="KW-0677">Repeat</keyword>
<dbReference type="InterPro" id="IPR001736">
    <property type="entry name" value="PLipase_D/transphosphatidylase"/>
</dbReference>
<comment type="catalytic activity">
    <reaction evidence="1">
        <text>a 1,2-diacyl-sn-glycero-3-phosphocholine + H2O = a 1,2-diacyl-sn-glycero-3-phosphate + choline + H(+)</text>
        <dbReference type="Rhea" id="RHEA:14445"/>
        <dbReference type="ChEBI" id="CHEBI:15354"/>
        <dbReference type="ChEBI" id="CHEBI:15377"/>
        <dbReference type="ChEBI" id="CHEBI:15378"/>
        <dbReference type="ChEBI" id="CHEBI:57643"/>
        <dbReference type="ChEBI" id="CHEBI:58608"/>
        <dbReference type="EC" id="3.1.4.4"/>
    </reaction>
</comment>
<protein>
    <recommendedName>
        <fullName evidence="5">PLD phosphodiesterase domain-containing protein</fullName>
    </recommendedName>
</protein>
<dbReference type="Proteomes" id="UP000035034">
    <property type="component" value="Unassembled WGS sequence"/>
</dbReference>
<dbReference type="Pfam" id="PF13091">
    <property type="entry name" value="PLDc_2"/>
    <property type="match status" value="1"/>
</dbReference>
<evidence type="ECO:0000256" key="2">
    <source>
        <dbReference type="ARBA" id="ARBA00022737"/>
    </source>
</evidence>
<dbReference type="GO" id="GO:0009395">
    <property type="term" value="P:phospholipid catabolic process"/>
    <property type="evidence" value="ECO:0007669"/>
    <property type="project" value="TreeGrafter"/>
</dbReference>
<reference evidence="6 7" key="1">
    <citation type="submission" date="2011-12" db="EMBL/GenBank/DDBJ databases">
        <title>Whole genome shotgun sequence of Gordonia effusa NBRC 100432.</title>
        <authorList>
            <person name="Yoshida I."/>
            <person name="Takarada H."/>
            <person name="Hosoyama A."/>
            <person name="Tsuchikane K."/>
            <person name="Katsumata H."/>
            <person name="Yamazaki S."/>
            <person name="Fujita N."/>
        </authorList>
    </citation>
    <scope>NUCLEOTIDE SEQUENCE [LARGE SCALE GENOMIC DNA]</scope>
    <source>
        <strain evidence="6 7">NBRC 100432</strain>
    </source>
</reference>
<dbReference type="AlphaFoldDB" id="H0QVE6"/>
<dbReference type="EMBL" id="BAEH01000014">
    <property type="protein sequence ID" value="GAB16797.1"/>
    <property type="molecule type" value="Genomic_DNA"/>
</dbReference>
<dbReference type="STRING" id="1077974.GOEFS_014_00390"/>
<keyword evidence="3" id="KW-0378">Hydrolase</keyword>
<dbReference type="eggNOG" id="COG1502">
    <property type="taxonomic scope" value="Bacteria"/>
</dbReference>
<proteinExistence type="predicted"/>